<sequence>MKRVAAASIVGGTLFLPVISAVWLILLASRPATAVPVRNLYAASVALPAESPDPSNDTFNDALGKVLVKVTGRRDASAPDYLMRLFPDPEQVVQLHRREDQETIWVQFRRNAIKRVLDGEGEPVWGADRPEVLIWLALDAGRGRRSILPAESETDGLPIRTDESLTADIEQADEARAIIMEAAERRGVPVLLPLMDAEDLSRLSFAELWGDFSDTVMAASARYGVEVVLIGRARHAAAPGRQVRWTLLYENDRKDWQGDLADGPNRTADWLGARLATTADSVDKIRLSVAGVKTLEHYGQLRNYLNSIEVVELFEVSRVNGDYIEFNVTVRGDCDRLMRAMRGSQIFQ</sequence>
<dbReference type="AlphaFoldDB" id="A0A382FW08"/>
<dbReference type="InterPro" id="IPR018642">
    <property type="entry name" value="DUF2066"/>
</dbReference>
<proteinExistence type="predicted"/>
<evidence type="ECO:0008006" key="2">
    <source>
        <dbReference type="Google" id="ProtNLM"/>
    </source>
</evidence>
<reference evidence="1" key="1">
    <citation type="submission" date="2018-05" db="EMBL/GenBank/DDBJ databases">
        <authorList>
            <person name="Lanie J.A."/>
            <person name="Ng W.-L."/>
            <person name="Kazmierczak K.M."/>
            <person name="Andrzejewski T.M."/>
            <person name="Davidsen T.M."/>
            <person name="Wayne K.J."/>
            <person name="Tettelin H."/>
            <person name="Glass J.I."/>
            <person name="Rusch D."/>
            <person name="Podicherti R."/>
            <person name="Tsui H.-C.T."/>
            <person name="Winkler M.E."/>
        </authorList>
    </citation>
    <scope>NUCLEOTIDE SEQUENCE</scope>
</reference>
<dbReference type="EMBL" id="UINC01052188">
    <property type="protein sequence ID" value="SVB67228.1"/>
    <property type="molecule type" value="Genomic_DNA"/>
</dbReference>
<evidence type="ECO:0000313" key="1">
    <source>
        <dbReference type="EMBL" id="SVB67228.1"/>
    </source>
</evidence>
<organism evidence="1">
    <name type="scientific">marine metagenome</name>
    <dbReference type="NCBI Taxonomy" id="408172"/>
    <lineage>
        <taxon>unclassified sequences</taxon>
        <taxon>metagenomes</taxon>
        <taxon>ecological metagenomes</taxon>
    </lineage>
</organism>
<dbReference type="Pfam" id="PF09839">
    <property type="entry name" value="DUF2066"/>
    <property type="match status" value="1"/>
</dbReference>
<gene>
    <name evidence="1" type="ORF">METZ01_LOCUS220082</name>
</gene>
<protein>
    <recommendedName>
        <fullName evidence="2">DUF2066 domain-containing protein</fullName>
    </recommendedName>
</protein>
<accession>A0A382FW08</accession>
<feature type="non-terminal residue" evidence="1">
    <location>
        <position position="348"/>
    </location>
</feature>
<name>A0A382FW08_9ZZZZ</name>